<protein>
    <submittedName>
        <fullName evidence="1">Uncharacterized protein</fullName>
    </submittedName>
</protein>
<sequence>MMPSFCELKDARVSACKVSSFGTANSRFVFAYNDSASTQKPQRHFVRDAIIFTSFCDVHYRLRIANFFIQGLSSGYPRVLVARSLARAWSTMIRPSAGKRFPVDLQVEMPNWNYSFEGRLLLTSESELVISDWSVVFQNVGHDPKEAVAIRFE</sequence>
<organism evidence="1 2">
    <name type="scientific">Lepidopterella palustris CBS 459.81</name>
    <dbReference type="NCBI Taxonomy" id="1314670"/>
    <lineage>
        <taxon>Eukaryota</taxon>
        <taxon>Fungi</taxon>
        <taxon>Dikarya</taxon>
        <taxon>Ascomycota</taxon>
        <taxon>Pezizomycotina</taxon>
        <taxon>Dothideomycetes</taxon>
        <taxon>Pleosporomycetidae</taxon>
        <taxon>Mytilinidiales</taxon>
        <taxon>Argynnaceae</taxon>
        <taxon>Lepidopterella</taxon>
    </lineage>
</organism>
<dbReference type="AlphaFoldDB" id="A0A8E2JH28"/>
<gene>
    <name evidence="1" type="ORF">K432DRAFT_223558</name>
</gene>
<accession>A0A8E2JH28</accession>
<dbReference type="Proteomes" id="UP000250266">
    <property type="component" value="Unassembled WGS sequence"/>
</dbReference>
<proteinExistence type="predicted"/>
<keyword evidence="2" id="KW-1185">Reference proteome</keyword>
<evidence type="ECO:0000313" key="1">
    <source>
        <dbReference type="EMBL" id="OCK82400.1"/>
    </source>
</evidence>
<name>A0A8E2JH28_9PEZI</name>
<evidence type="ECO:0000313" key="2">
    <source>
        <dbReference type="Proteomes" id="UP000250266"/>
    </source>
</evidence>
<dbReference type="EMBL" id="KV744889">
    <property type="protein sequence ID" value="OCK82400.1"/>
    <property type="molecule type" value="Genomic_DNA"/>
</dbReference>
<reference evidence="1 2" key="1">
    <citation type="journal article" date="2016" name="Nat. Commun.">
        <title>Ectomycorrhizal ecology is imprinted in the genome of the dominant symbiotic fungus Cenococcum geophilum.</title>
        <authorList>
            <consortium name="DOE Joint Genome Institute"/>
            <person name="Peter M."/>
            <person name="Kohler A."/>
            <person name="Ohm R.A."/>
            <person name="Kuo A."/>
            <person name="Krutzmann J."/>
            <person name="Morin E."/>
            <person name="Arend M."/>
            <person name="Barry K.W."/>
            <person name="Binder M."/>
            <person name="Choi C."/>
            <person name="Clum A."/>
            <person name="Copeland A."/>
            <person name="Grisel N."/>
            <person name="Haridas S."/>
            <person name="Kipfer T."/>
            <person name="LaButti K."/>
            <person name="Lindquist E."/>
            <person name="Lipzen A."/>
            <person name="Maire R."/>
            <person name="Meier B."/>
            <person name="Mihaltcheva S."/>
            <person name="Molinier V."/>
            <person name="Murat C."/>
            <person name="Poggeler S."/>
            <person name="Quandt C.A."/>
            <person name="Sperisen C."/>
            <person name="Tritt A."/>
            <person name="Tisserant E."/>
            <person name="Crous P.W."/>
            <person name="Henrissat B."/>
            <person name="Nehls U."/>
            <person name="Egli S."/>
            <person name="Spatafora J.W."/>
            <person name="Grigoriev I.V."/>
            <person name="Martin F.M."/>
        </authorList>
    </citation>
    <scope>NUCLEOTIDE SEQUENCE [LARGE SCALE GENOMIC DNA]</scope>
    <source>
        <strain evidence="1 2">CBS 459.81</strain>
    </source>
</reference>